<dbReference type="SUPFAM" id="SSF50118">
    <property type="entry name" value="Cell growth inhibitor/plasmid maintenance toxic component"/>
    <property type="match status" value="1"/>
</dbReference>
<reference evidence="3" key="1">
    <citation type="journal article" date="2019" name="Int. J. Syst. Evol. Microbiol.">
        <title>The Global Catalogue of Microorganisms (GCM) 10K type strain sequencing project: providing services to taxonomists for standard genome sequencing and annotation.</title>
        <authorList>
            <consortium name="The Broad Institute Genomics Platform"/>
            <consortium name="The Broad Institute Genome Sequencing Center for Infectious Disease"/>
            <person name="Wu L."/>
            <person name="Ma J."/>
        </authorList>
    </citation>
    <scope>NUCLEOTIDE SEQUENCE [LARGE SCALE GENOMIC DNA]</scope>
    <source>
        <strain evidence="3">NBRC 101365</strain>
    </source>
</reference>
<evidence type="ECO:0000256" key="1">
    <source>
        <dbReference type="SAM" id="MobiDB-lite"/>
    </source>
</evidence>
<dbReference type="RefSeq" id="WP_284315783.1">
    <property type="nucleotide sequence ID" value="NZ_BSPC01000066.1"/>
</dbReference>
<evidence type="ECO:0008006" key="4">
    <source>
        <dbReference type="Google" id="ProtNLM"/>
    </source>
</evidence>
<feature type="compositionally biased region" description="Polar residues" evidence="1">
    <location>
        <begin position="1"/>
        <end position="16"/>
    </location>
</feature>
<comment type="caution">
    <text evidence="2">The sequence shown here is derived from an EMBL/GenBank/DDBJ whole genome shotgun (WGS) entry which is preliminary data.</text>
</comment>
<dbReference type="Proteomes" id="UP001156882">
    <property type="component" value="Unassembled WGS sequence"/>
</dbReference>
<protein>
    <recommendedName>
        <fullName evidence="4">Type II toxin-antitoxin system PemK/MazF family toxin</fullName>
    </recommendedName>
</protein>
<dbReference type="Pfam" id="PF02452">
    <property type="entry name" value="PemK_toxin"/>
    <property type="match status" value="1"/>
</dbReference>
<feature type="region of interest" description="Disordered" evidence="1">
    <location>
        <begin position="1"/>
        <end position="22"/>
    </location>
</feature>
<accession>A0ABQ6CSU2</accession>
<proteinExistence type="predicted"/>
<sequence>MTSQKIPSPSSTSGHQKTTKKLSRTFKQGDIVKIPFPFSDDPTITKGRPALVISKGHITAPGDKIADVLWVVMLTSDTPGKLAFEGDVKLSAYTAAGLDNPTIVRPAKLAALDTRFAEFKGSIKGAKLEEVLNFIRSRI</sequence>
<gene>
    <name evidence="2" type="ORF">GCM10007874_58500</name>
</gene>
<evidence type="ECO:0000313" key="3">
    <source>
        <dbReference type="Proteomes" id="UP001156882"/>
    </source>
</evidence>
<dbReference type="Gene3D" id="2.30.30.110">
    <property type="match status" value="1"/>
</dbReference>
<organism evidence="2 3">
    <name type="scientific">Labrys miyagiensis</name>
    <dbReference type="NCBI Taxonomy" id="346912"/>
    <lineage>
        <taxon>Bacteria</taxon>
        <taxon>Pseudomonadati</taxon>
        <taxon>Pseudomonadota</taxon>
        <taxon>Alphaproteobacteria</taxon>
        <taxon>Hyphomicrobiales</taxon>
        <taxon>Xanthobacteraceae</taxon>
        <taxon>Labrys</taxon>
    </lineage>
</organism>
<keyword evidence="3" id="KW-1185">Reference proteome</keyword>
<dbReference type="InterPro" id="IPR011067">
    <property type="entry name" value="Plasmid_toxin/cell-grow_inhib"/>
</dbReference>
<dbReference type="InterPro" id="IPR003477">
    <property type="entry name" value="PemK-like"/>
</dbReference>
<evidence type="ECO:0000313" key="2">
    <source>
        <dbReference type="EMBL" id="GLS22830.1"/>
    </source>
</evidence>
<name>A0ABQ6CSU2_9HYPH</name>
<dbReference type="EMBL" id="BSPC01000066">
    <property type="protein sequence ID" value="GLS22830.1"/>
    <property type="molecule type" value="Genomic_DNA"/>
</dbReference>